<dbReference type="PANTHER" id="PTHR43317:SF1">
    <property type="entry name" value="THERMOSPERMINE SYNTHASE ACAULIS5"/>
    <property type="match status" value="1"/>
</dbReference>
<dbReference type="InterPro" id="IPR011701">
    <property type="entry name" value="MFS"/>
</dbReference>
<feature type="transmembrane region" description="Helical" evidence="5">
    <location>
        <begin position="223"/>
        <end position="244"/>
    </location>
</feature>
<sequence length="896" mass="98121">MVRVPAFMMVVAALIIFLANAGSLVLQLLAGRYLAPFIGSSVETWTSVIGVFLTGIALGNAVGGRIADKYPSTRTLAGMLILGAICSLTMLLGMRICNATDIHQNLPLWIRIPALAFAFCLAPAFILSLITPLTIKLMISDVRNAGRITGLIFALSTLGCLLGNYLTGFYFMADYTLDQISLGVAASLAVLGFLTLLIGYHAPREEKSDQLPEKMEDSMKNQLWRAYAIVFTASFCGMSLELTASRYLAPILGVSLYSWTGIIGVMLAGTALGNFCGGIIADRGKLLTRLAQLAIGNRLITSILLFSLGAIIGLAIAPLAVERIQKMANIQIPMGYRINLICAGCGGLLLTMLLLPTTEEKIRMLKNGIARTHILSTTLLCAGLATICILAITAILQQMTIYENQLVEPPFGKPFYVTYGYVETITQLVGHDLVRQIVGWTFALFFIPMFLLGMISPQVIRMSVPDISHVGRVAGSVYAVSTFGAIVGTFVTGYFLIASLGTWSMILLIALVLSVLAALVGKLWKNSVLLFVGSIVIGAACFGMMLVPSISNRFDLETRYYAIRVNYNSEYHGRAVASLSLDHLSHSFVDIDDPSFLGYTHEEIQGELLRLALDHHPDTKCLVIGGGGYTFPRWVDYTLPEVHTDVVEIDPGVTRIAYEKLALSSRRIEVGYLLGSVGVVLSEQMKLRRPSQITPIHMDGRQYVSEKAQKGYYHLIMQDAVNDLSVPYHLMTREYNDALKKILAPDGVYLLTLIDSVRDGVLWRAAVRTMRETYKYVYLIDSVPFYNDRGEHIMANGRHVLIVYGADQPIDLNGLHAVLRKKVASRLGGQTAMGVGALAYPSFTYVLDSDKLEAAMTTPVKKAAFGNIPILLRDQYAPVDNLMSGVFRDREEPERD</sequence>
<dbReference type="RefSeq" id="WP_213493970.1">
    <property type="nucleotide sequence ID" value="NZ_CP074694.1"/>
</dbReference>
<dbReference type="GO" id="GO:0006596">
    <property type="term" value="P:polyamine biosynthetic process"/>
    <property type="evidence" value="ECO:0007669"/>
    <property type="project" value="UniProtKB-KW"/>
</dbReference>
<dbReference type="Proteomes" id="UP000676194">
    <property type="component" value="Chromosome"/>
</dbReference>
<keyword evidence="3" id="KW-0620">Polyamine biosynthesis</keyword>
<dbReference type="Gene3D" id="1.20.1250.20">
    <property type="entry name" value="MFS general substrate transporter like domains"/>
    <property type="match status" value="1"/>
</dbReference>
<feature type="transmembrane region" description="Helical" evidence="5">
    <location>
        <begin position="375"/>
        <end position="396"/>
    </location>
</feature>
<dbReference type="InterPro" id="IPR036259">
    <property type="entry name" value="MFS_trans_sf"/>
</dbReference>
<evidence type="ECO:0000313" key="6">
    <source>
        <dbReference type="EMBL" id="QVL30086.1"/>
    </source>
</evidence>
<dbReference type="Gene3D" id="3.40.50.150">
    <property type="entry name" value="Vaccinia Virus protein VP39"/>
    <property type="match status" value="1"/>
</dbReference>
<evidence type="ECO:0000256" key="4">
    <source>
        <dbReference type="ARBA" id="ARBA00023136"/>
    </source>
</evidence>
<dbReference type="InterPro" id="IPR029063">
    <property type="entry name" value="SAM-dependent_MTases_sf"/>
</dbReference>
<feature type="transmembrane region" description="Helical" evidence="5">
    <location>
        <begin position="437"/>
        <end position="455"/>
    </location>
</feature>
<feature type="transmembrane region" description="Helical" evidence="5">
    <location>
        <begin position="45"/>
        <end position="63"/>
    </location>
</feature>
<dbReference type="GO" id="GO:0022857">
    <property type="term" value="F:transmembrane transporter activity"/>
    <property type="evidence" value="ECO:0007669"/>
    <property type="project" value="InterPro"/>
</dbReference>
<feature type="transmembrane region" description="Helical" evidence="5">
    <location>
        <begin position="528"/>
        <end position="547"/>
    </location>
</feature>
<keyword evidence="1 5" id="KW-0812">Transmembrane</keyword>
<proteinExistence type="predicted"/>
<gene>
    <name evidence="6" type="ORF">KIH39_14585</name>
</gene>
<reference evidence="6" key="1">
    <citation type="submission" date="2021-05" db="EMBL/GenBank/DDBJ databases">
        <title>Complete genome sequence of the cellulolytic planctomycete Telmatocola sphagniphila SP2T and characterization of the first cellulase from planctomycetes.</title>
        <authorList>
            <person name="Rakitin A.L."/>
            <person name="Beletsky A.V."/>
            <person name="Naumoff D.G."/>
            <person name="Kulichevskaya I.S."/>
            <person name="Mardanov A.V."/>
            <person name="Ravin N.V."/>
            <person name="Dedysh S.N."/>
        </authorList>
    </citation>
    <scope>NUCLEOTIDE SEQUENCE</scope>
    <source>
        <strain evidence="6">SP2T</strain>
    </source>
</reference>
<feature type="transmembrane region" description="Helical" evidence="5">
    <location>
        <begin position="75"/>
        <end position="96"/>
    </location>
</feature>
<organism evidence="6 7">
    <name type="scientific">Telmatocola sphagniphila</name>
    <dbReference type="NCBI Taxonomy" id="1123043"/>
    <lineage>
        <taxon>Bacteria</taxon>
        <taxon>Pseudomonadati</taxon>
        <taxon>Planctomycetota</taxon>
        <taxon>Planctomycetia</taxon>
        <taxon>Gemmatales</taxon>
        <taxon>Gemmataceae</taxon>
    </lineage>
</organism>
<feature type="transmembrane region" description="Helical" evidence="5">
    <location>
        <begin position="503"/>
        <end position="521"/>
    </location>
</feature>
<feature type="transmembrane region" description="Helical" evidence="5">
    <location>
        <begin position="476"/>
        <end position="497"/>
    </location>
</feature>
<dbReference type="SUPFAM" id="SSF53335">
    <property type="entry name" value="S-adenosyl-L-methionine-dependent methyltransferases"/>
    <property type="match status" value="1"/>
</dbReference>
<dbReference type="SUPFAM" id="SSF103473">
    <property type="entry name" value="MFS general substrate transporter"/>
    <property type="match status" value="1"/>
</dbReference>
<feature type="transmembrane region" description="Helical" evidence="5">
    <location>
        <begin position="151"/>
        <end position="173"/>
    </location>
</feature>
<evidence type="ECO:0000256" key="2">
    <source>
        <dbReference type="ARBA" id="ARBA00022989"/>
    </source>
</evidence>
<feature type="transmembrane region" description="Helical" evidence="5">
    <location>
        <begin position="256"/>
        <end position="281"/>
    </location>
</feature>
<keyword evidence="7" id="KW-1185">Reference proteome</keyword>
<dbReference type="EMBL" id="CP074694">
    <property type="protein sequence ID" value="QVL30086.1"/>
    <property type="molecule type" value="Genomic_DNA"/>
</dbReference>
<evidence type="ECO:0000256" key="3">
    <source>
        <dbReference type="ARBA" id="ARBA00023115"/>
    </source>
</evidence>
<dbReference type="PANTHER" id="PTHR43317">
    <property type="entry name" value="THERMOSPERMINE SYNTHASE ACAULIS5"/>
    <property type="match status" value="1"/>
</dbReference>
<dbReference type="GO" id="GO:0010487">
    <property type="term" value="F:thermospermine synthase activity"/>
    <property type="evidence" value="ECO:0007669"/>
    <property type="project" value="TreeGrafter"/>
</dbReference>
<protein>
    <submittedName>
        <fullName evidence="6">Fused MFS/spermidine synthase</fullName>
    </submittedName>
</protein>
<dbReference type="KEGG" id="tsph:KIH39_14585"/>
<keyword evidence="4 5" id="KW-0472">Membrane</keyword>
<accession>A0A8E6EWF5</accession>
<feature type="transmembrane region" description="Helical" evidence="5">
    <location>
        <begin position="108"/>
        <end position="130"/>
    </location>
</feature>
<evidence type="ECO:0000313" key="7">
    <source>
        <dbReference type="Proteomes" id="UP000676194"/>
    </source>
</evidence>
<feature type="transmembrane region" description="Helical" evidence="5">
    <location>
        <begin position="336"/>
        <end position="355"/>
    </location>
</feature>
<evidence type="ECO:0000256" key="1">
    <source>
        <dbReference type="ARBA" id="ARBA00022692"/>
    </source>
</evidence>
<feature type="transmembrane region" description="Helical" evidence="5">
    <location>
        <begin position="302"/>
        <end position="321"/>
    </location>
</feature>
<dbReference type="AlphaFoldDB" id="A0A8E6EWF5"/>
<keyword evidence="2 5" id="KW-1133">Transmembrane helix</keyword>
<evidence type="ECO:0000256" key="5">
    <source>
        <dbReference type="SAM" id="Phobius"/>
    </source>
</evidence>
<name>A0A8E6EWF5_9BACT</name>
<feature type="transmembrane region" description="Helical" evidence="5">
    <location>
        <begin position="179"/>
        <end position="202"/>
    </location>
</feature>
<dbReference type="NCBIfam" id="NF037959">
    <property type="entry name" value="MFS_SpdSyn"/>
    <property type="match status" value="4"/>
</dbReference>
<dbReference type="Pfam" id="PF07690">
    <property type="entry name" value="MFS_1"/>
    <property type="match status" value="1"/>
</dbReference>
<dbReference type="CDD" id="cd06174">
    <property type="entry name" value="MFS"/>
    <property type="match status" value="1"/>
</dbReference>